<keyword evidence="4" id="KW-1185">Reference proteome</keyword>
<dbReference type="Pfam" id="PF04350">
    <property type="entry name" value="PilO"/>
    <property type="match status" value="1"/>
</dbReference>
<keyword evidence="2" id="KW-1133">Transmembrane helix</keyword>
<feature type="transmembrane region" description="Helical" evidence="2">
    <location>
        <begin position="9"/>
        <end position="29"/>
    </location>
</feature>
<dbReference type="EMBL" id="QGGR01000010">
    <property type="protein sequence ID" value="PWK46047.1"/>
    <property type="molecule type" value="Genomic_DNA"/>
</dbReference>
<accession>A0A316FVL6</accession>
<dbReference type="GO" id="GO:0043107">
    <property type="term" value="P:type IV pilus-dependent motility"/>
    <property type="evidence" value="ECO:0007669"/>
    <property type="project" value="InterPro"/>
</dbReference>
<dbReference type="AlphaFoldDB" id="A0A316FVL6"/>
<sequence length="193" mass="21280">MTARRMDQIWLFGGLALTLLLVAGGWFMLIKPQYTAIDAVNADTGDTQTQLIKEQKRLAELKAELKKINQYKKTLLTNQQAIPHRNSTNRIPEFLKQLQSLGAKYKVEVSGYGATTEVPSKSTDAVTQLPITLSIEGQSVDRILNLVKHLQTEQPRALLIETAQLGQGEGGGWELSVTLKAFITSTKTATVKS</sequence>
<dbReference type="InterPro" id="IPR007445">
    <property type="entry name" value="PilO"/>
</dbReference>
<dbReference type="RefSeq" id="WP_109595362.1">
    <property type="nucleotide sequence ID" value="NZ_BONA01000055.1"/>
</dbReference>
<feature type="coiled-coil region" evidence="1">
    <location>
        <begin position="51"/>
        <end position="78"/>
    </location>
</feature>
<reference evidence="3 4" key="1">
    <citation type="submission" date="2018-05" db="EMBL/GenBank/DDBJ databases">
        <title>Genomic Encyclopedia of Archaeal and Bacterial Type Strains, Phase II (KMG-II): from individual species to whole genera.</title>
        <authorList>
            <person name="Goeker M."/>
        </authorList>
    </citation>
    <scope>NUCLEOTIDE SEQUENCE [LARGE SCALE GENOMIC DNA]</scope>
    <source>
        <strain evidence="3 4">DSM 45184</strain>
    </source>
</reference>
<dbReference type="InterPro" id="IPR014717">
    <property type="entry name" value="Transl_elong_EF1B/ribsomal_bS6"/>
</dbReference>
<name>A0A316FVL6_9ACTN</name>
<protein>
    <submittedName>
        <fullName evidence="3">Pilus assembly protein PilO</fullName>
    </submittedName>
</protein>
<evidence type="ECO:0000313" key="3">
    <source>
        <dbReference type="EMBL" id="PWK46047.1"/>
    </source>
</evidence>
<comment type="caution">
    <text evidence="3">The sequence shown here is derived from an EMBL/GenBank/DDBJ whole genome shotgun (WGS) entry which is preliminary data.</text>
</comment>
<organism evidence="3 4">
    <name type="scientific">Actinoplanes xinjiangensis</name>
    <dbReference type="NCBI Taxonomy" id="512350"/>
    <lineage>
        <taxon>Bacteria</taxon>
        <taxon>Bacillati</taxon>
        <taxon>Actinomycetota</taxon>
        <taxon>Actinomycetes</taxon>
        <taxon>Micromonosporales</taxon>
        <taxon>Micromonosporaceae</taxon>
        <taxon>Actinoplanes</taxon>
    </lineage>
</organism>
<gene>
    <name evidence="3" type="ORF">BC793_11036</name>
</gene>
<proteinExistence type="predicted"/>
<evidence type="ECO:0000256" key="2">
    <source>
        <dbReference type="SAM" id="Phobius"/>
    </source>
</evidence>
<keyword evidence="1" id="KW-0175">Coiled coil</keyword>
<keyword evidence="2" id="KW-0812">Transmembrane</keyword>
<evidence type="ECO:0000256" key="1">
    <source>
        <dbReference type="SAM" id="Coils"/>
    </source>
</evidence>
<dbReference type="Proteomes" id="UP000245697">
    <property type="component" value="Unassembled WGS sequence"/>
</dbReference>
<dbReference type="OrthoDB" id="3294994at2"/>
<dbReference type="GO" id="GO:0043683">
    <property type="term" value="P:type IV pilus assembly"/>
    <property type="evidence" value="ECO:0007669"/>
    <property type="project" value="InterPro"/>
</dbReference>
<evidence type="ECO:0000313" key="4">
    <source>
        <dbReference type="Proteomes" id="UP000245697"/>
    </source>
</evidence>
<dbReference type="Gene3D" id="3.30.70.60">
    <property type="match status" value="1"/>
</dbReference>
<keyword evidence="2" id="KW-0472">Membrane</keyword>